<gene>
    <name evidence="5" type="ORF">Plil01_001379000</name>
</gene>
<comment type="caution">
    <text evidence="5">The sequence shown here is derived from an EMBL/GenBank/DDBJ whole genome shotgun (WGS) entry which is preliminary data.</text>
</comment>
<evidence type="ECO:0000256" key="3">
    <source>
        <dbReference type="ARBA" id="ARBA00022525"/>
    </source>
</evidence>
<organism evidence="5 6">
    <name type="scientific">Phytophthora lilii</name>
    <dbReference type="NCBI Taxonomy" id="2077276"/>
    <lineage>
        <taxon>Eukaryota</taxon>
        <taxon>Sar</taxon>
        <taxon>Stramenopiles</taxon>
        <taxon>Oomycota</taxon>
        <taxon>Peronosporomycetes</taxon>
        <taxon>Peronosporales</taxon>
        <taxon>Peronosporaceae</taxon>
        <taxon>Phytophthora</taxon>
    </lineage>
</organism>
<evidence type="ECO:0000259" key="4">
    <source>
        <dbReference type="Pfam" id="PF20147"/>
    </source>
</evidence>
<evidence type="ECO:0000313" key="5">
    <source>
        <dbReference type="EMBL" id="GMF32203.1"/>
    </source>
</evidence>
<dbReference type="InterPro" id="IPR045379">
    <property type="entry name" value="Crinkler_N"/>
</dbReference>
<feature type="domain" description="Crinkler effector protein N-terminal" evidence="4">
    <location>
        <begin position="2"/>
        <end position="83"/>
    </location>
</feature>
<comment type="subcellular location">
    <subcellularLocation>
        <location evidence="1">Host cell</location>
    </subcellularLocation>
    <subcellularLocation>
        <location evidence="2">Secreted</location>
    </subcellularLocation>
</comment>
<proteinExistence type="predicted"/>
<evidence type="ECO:0000256" key="1">
    <source>
        <dbReference type="ARBA" id="ARBA00004340"/>
    </source>
</evidence>
<dbReference type="GO" id="GO:0005576">
    <property type="term" value="C:extracellular region"/>
    <property type="evidence" value="ECO:0007669"/>
    <property type="project" value="UniProtKB-SubCell"/>
</dbReference>
<dbReference type="AlphaFoldDB" id="A0A9W6X600"/>
<dbReference type="GO" id="GO:0043657">
    <property type="term" value="C:host cell"/>
    <property type="evidence" value="ECO:0007669"/>
    <property type="project" value="UniProtKB-SubCell"/>
</dbReference>
<evidence type="ECO:0000256" key="2">
    <source>
        <dbReference type="ARBA" id="ARBA00004613"/>
    </source>
</evidence>
<protein>
    <submittedName>
        <fullName evidence="5">Unnamed protein product</fullName>
    </submittedName>
</protein>
<keyword evidence="3" id="KW-0964">Secreted</keyword>
<dbReference type="Proteomes" id="UP001165083">
    <property type="component" value="Unassembled WGS sequence"/>
</dbReference>
<keyword evidence="6" id="KW-1185">Reference proteome</keyword>
<sequence>MVELFCAIVGTEGSAFEVDTDEGASVSALKKAIKEKNSTAITCDAKDLQLFLAKKDEGRGAWVTEEEAISGAGDTTNLKLLKSARAAIGDVGLSEDEVRLQVTKKEVEDLKGPVNVLVVVPESLGVDFQLLQLQEALLQHTILNSPSSTSAQSQNFKASLISATWGRIRTTSRTECCMGTYQDDMENRMLR</sequence>
<dbReference type="Pfam" id="PF20147">
    <property type="entry name" value="Crinkler"/>
    <property type="match status" value="1"/>
</dbReference>
<dbReference type="EMBL" id="BSXW01000965">
    <property type="protein sequence ID" value="GMF32203.1"/>
    <property type="molecule type" value="Genomic_DNA"/>
</dbReference>
<accession>A0A9W6X600</accession>
<dbReference type="OrthoDB" id="92405at2759"/>
<reference evidence="5" key="1">
    <citation type="submission" date="2023-04" db="EMBL/GenBank/DDBJ databases">
        <title>Phytophthora lilii NBRC 32176.</title>
        <authorList>
            <person name="Ichikawa N."/>
            <person name="Sato H."/>
            <person name="Tonouchi N."/>
        </authorList>
    </citation>
    <scope>NUCLEOTIDE SEQUENCE</scope>
    <source>
        <strain evidence="5">NBRC 32176</strain>
    </source>
</reference>
<evidence type="ECO:0000313" key="6">
    <source>
        <dbReference type="Proteomes" id="UP001165083"/>
    </source>
</evidence>
<name>A0A9W6X600_9STRA</name>